<protein>
    <submittedName>
        <fullName evidence="2">Uncharacterized protein</fullName>
    </submittedName>
</protein>
<name>A0A165QLB7_9FLAO</name>
<comment type="caution">
    <text evidence="2">The sequence shown here is derived from an EMBL/GenBank/DDBJ whole genome shotgun (WGS) entry which is preliminary data.</text>
</comment>
<evidence type="ECO:0000256" key="1">
    <source>
        <dbReference type="SAM" id="Phobius"/>
    </source>
</evidence>
<dbReference type="EMBL" id="LQNU01000083">
    <property type="protein sequence ID" value="KZE75489.1"/>
    <property type="molecule type" value="Genomic_DNA"/>
</dbReference>
<dbReference type="RefSeq" id="WP_038985917.1">
    <property type="nucleotide sequence ID" value="NZ_JWJO01000018.1"/>
</dbReference>
<feature type="transmembrane region" description="Helical" evidence="1">
    <location>
        <begin position="12"/>
        <end position="31"/>
    </location>
</feature>
<organism evidence="2 3">
    <name type="scientific">Myroides marinus</name>
    <dbReference type="NCBI Taxonomy" id="703342"/>
    <lineage>
        <taxon>Bacteria</taxon>
        <taxon>Pseudomonadati</taxon>
        <taxon>Bacteroidota</taxon>
        <taxon>Flavobacteriia</taxon>
        <taxon>Flavobacteriales</taxon>
        <taxon>Flavobacteriaceae</taxon>
        <taxon>Myroides</taxon>
    </lineage>
</organism>
<dbReference type="Proteomes" id="UP000076630">
    <property type="component" value="Unassembled WGS sequence"/>
</dbReference>
<dbReference type="AlphaFoldDB" id="A0A165QLB7"/>
<proteinExistence type="predicted"/>
<accession>A0A165QLB7</accession>
<feature type="transmembrane region" description="Helical" evidence="1">
    <location>
        <begin position="43"/>
        <end position="66"/>
    </location>
</feature>
<keyword evidence="3" id="KW-1185">Reference proteome</keyword>
<keyword evidence="1" id="KW-1133">Transmembrane helix</keyword>
<sequence>MDLDFESKFFMVWIVSSVVIAIFGTLLYRVIQDAKQKKMSTVKYVVAFIVSLVMGLAFEWVLFYLAL</sequence>
<keyword evidence="1" id="KW-0472">Membrane</keyword>
<keyword evidence="1" id="KW-0812">Transmembrane</keyword>
<gene>
    <name evidence="2" type="ORF">AV926_01770</name>
</gene>
<evidence type="ECO:0000313" key="2">
    <source>
        <dbReference type="EMBL" id="KZE75489.1"/>
    </source>
</evidence>
<dbReference type="OrthoDB" id="9913761at2"/>
<reference evidence="2 3" key="1">
    <citation type="submission" date="2016-01" db="EMBL/GenBank/DDBJ databases">
        <title>Whole genome sequencing of Myroides marinus L41.</title>
        <authorList>
            <person name="Hong K.W."/>
        </authorList>
    </citation>
    <scope>NUCLEOTIDE SEQUENCE [LARGE SCALE GENOMIC DNA]</scope>
    <source>
        <strain evidence="2 3">L41</strain>
    </source>
</reference>
<evidence type="ECO:0000313" key="3">
    <source>
        <dbReference type="Proteomes" id="UP000076630"/>
    </source>
</evidence>